<organism evidence="4 5">
    <name type="scientific">Pontibacter chinhatensis</name>
    <dbReference type="NCBI Taxonomy" id="1436961"/>
    <lineage>
        <taxon>Bacteria</taxon>
        <taxon>Pseudomonadati</taxon>
        <taxon>Bacteroidota</taxon>
        <taxon>Cytophagia</taxon>
        <taxon>Cytophagales</taxon>
        <taxon>Hymenobacteraceae</taxon>
        <taxon>Pontibacter</taxon>
    </lineage>
</organism>
<sequence length="695" mass="78274">MHKSPTLLVLAAGMASRYGSLKQLDAFGPNGETIIEYSIHDAVKAGFGKVVFVIRESIEQEFKALMQERLPAHIPVAYVAQELDMLPEGYHVPEGRSKPWGTAHAVWVASSSIQEPFAVINADDFYGYESFKLAADFLQESTDAQEYGLIAYTLANTLSEHGSVSRGICTQAPNGALASLTELTQITRTPDGSITVQDEGAHHWQLTGNELVSMNLMAFKPSVLPYFGQYLKAFLDEKGQELKSEFYLPSVVNQMLAAGTAQVKVIPTPEKWFGVTYPEDKANTTRQIAKLIEAKVYPSQLWENATQQHGKETDQQADTKLRDVLAHFALEGGISSVMLYGSGHIHDTYAVKNSQPECPDYLLQRVNHHVFKNVPLLMENIEQVTEHLRQKLQDIPGARPEEEVLTLVPTLNNQSYYQDPEGNFWRVYLLLEGTRSYDIVETPQQAFEGGKAFGRFLALLADLDATQLHDSIPDFHNIENRLRLLAEAVKQDPVGRVAQVSKELGFVQQRAEEMSTIRRLGREGKLPLRTTHNDTKFNNVLLDKYDKALCVIDLDTVMPGYVAYDFGDAIRTTVNKAAEDEADLSKIKVDYDLFKAFTEGFLQETNAFLTEEEVKSLEPGVRLLPFIMGVRFLTDYIDGDNYYKIHFPEHNLQRARAQFRLVEVLEENKERLQNTIQKTSQAYKAVAAEQLRQEK</sequence>
<dbReference type="GO" id="GO:0016740">
    <property type="term" value="F:transferase activity"/>
    <property type="evidence" value="ECO:0007669"/>
    <property type="project" value="UniProtKB-KW"/>
</dbReference>
<feature type="domain" description="Nucleotidyl transferase" evidence="2">
    <location>
        <begin position="30"/>
        <end position="224"/>
    </location>
</feature>
<dbReference type="Gene3D" id="3.90.550.10">
    <property type="entry name" value="Spore Coat Polysaccharide Biosynthesis Protein SpsA, Chain A"/>
    <property type="match status" value="1"/>
</dbReference>
<protein>
    <submittedName>
        <fullName evidence="4">Nucleotidyl transferase</fullName>
    </submittedName>
</protein>
<feature type="domain" description="Aminoglycoside phosphotransferase" evidence="3">
    <location>
        <begin position="340"/>
        <end position="573"/>
    </location>
</feature>
<dbReference type="InterPro" id="IPR005835">
    <property type="entry name" value="NTP_transferase_dom"/>
</dbReference>
<evidence type="ECO:0000256" key="1">
    <source>
        <dbReference type="SAM" id="Coils"/>
    </source>
</evidence>
<dbReference type="InterPro" id="IPR029044">
    <property type="entry name" value="Nucleotide-diphossugar_trans"/>
</dbReference>
<evidence type="ECO:0000259" key="3">
    <source>
        <dbReference type="Pfam" id="PF01636"/>
    </source>
</evidence>
<dbReference type="EMBL" id="FOOT01000002">
    <property type="protein sequence ID" value="SFG37966.1"/>
    <property type="molecule type" value="Genomic_DNA"/>
</dbReference>
<dbReference type="PANTHER" id="PTHR21064:SF5">
    <property type="entry name" value="SLR1880 PROTEIN"/>
    <property type="match status" value="1"/>
</dbReference>
<dbReference type="RefSeq" id="WP_217646722.1">
    <property type="nucleotide sequence ID" value="NZ_FOOT01000002.1"/>
</dbReference>
<dbReference type="SUPFAM" id="SSF56112">
    <property type="entry name" value="Protein kinase-like (PK-like)"/>
    <property type="match status" value="1"/>
</dbReference>
<keyword evidence="1" id="KW-0175">Coiled coil</keyword>
<dbReference type="Gene3D" id="3.90.1200.10">
    <property type="match status" value="1"/>
</dbReference>
<dbReference type="Pfam" id="PF00483">
    <property type="entry name" value="NTP_transferase"/>
    <property type="match status" value="1"/>
</dbReference>
<keyword evidence="5" id="KW-1185">Reference proteome</keyword>
<keyword evidence="4" id="KW-0808">Transferase</keyword>
<dbReference type="AlphaFoldDB" id="A0A1I2RJL9"/>
<evidence type="ECO:0000313" key="5">
    <source>
        <dbReference type="Proteomes" id="UP000198724"/>
    </source>
</evidence>
<reference evidence="5" key="1">
    <citation type="submission" date="2016-10" db="EMBL/GenBank/DDBJ databases">
        <authorList>
            <person name="Varghese N."/>
            <person name="Submissions S."/>
        </authorList>
    </citation>
    <scope>NUCLEOTIDE SEQUENCE [LARGE SCALE GENOMIC DNA]</scope>
    <source>
        <strain evidence="5">LP51</strain>
    </source>
</reference>
<name>A0A1I2RJL9_9BACT</name>
<dbReference type="STRING" id="1436961.SAMN05421739_102339"/>
<dbReference type="Proteomes" id="UP000198724">
    <property type="component" value="Unassembled WGS sequence"/>
</dbReference>
<evidence type="ECO:0000313" key="4">
    <source>
        <dbReference type="EMBL" id="SFG37966.1"/>
    </source>
</evidence>
<feature type="coiled-coil region" evidence="1">
    <location>
        <begin position="655"/>
        <end position="689"/>
    </location>
</feature>
<dbReference type="PANTHER" id="PTHR21064">
    <property type="entry name" value="AMINOGLYCOSIDE PHOSPHOTRANSFERASE DOMAIN-CONTAINING PROTEIN-RELATED"/>
    <property type="match status" value="1"/>
</dbReference>
<evidence type="ECO:0000259" key="2">
    <source>
        <dbReference type="Pfam" id="PF00483"/>
    </source>
</evidence>
<dbReference type="InterPro" id="IPR011009">
    <property type="entry name" value="Kinase-like_dom_sf"/>
</dbReference>
<proteinExistence type="predicted"/>
<accession>A0A1I2RJL9</accession>
<dbReference type="Pfam" id="PF01636">
    <property type="entry name" value="APH"/>
    <property type="match status" value="1"/>
</dbReference>
<dbReference type="InterPro" id="IPR002575">
    <property type="entry name" value="Aminoglycoside_PTrfase"/>
</dbReference>
<dbReference type="InterPro" id="IPR050249">
    <property type="entry name" value="Pseudomonas-type_ThrB"/>
</dbReference>
<gene>
    <name evidence="4" type="ORF">SAMN05421739_102339</name>
</gene>
<dbReference type="SUPFAM" id="SSF53448">
    <property type="entry name" value="Nucleotide-diphospho-sugar transferases"/>
    <property type="match status" value="1"/>
</dbReference>